<evidence type="ECO:0000313" key="1">
    <source>
        <dbReference type="EMBL" id="RGE88752.1"/>
    </source>
</evidence>
<keyword evidence="2" id="KW-1185">Reference proteome</keyword>
<protein>
    <submittedName>
        <fullName evidence="1">Complexin-2</fullName>
    </submittedName>
</protein>
<evidence type="ECO:0000313" key="2">
    <source>
        <dbReference type="Proteomes" id="UP000261080"/>
    </source>
</evidence>
<dbReference type="OrthoDB" id="2056751at2"/>
<organism evidence="1 2">
    <name type="scientific">Sellimonas intestinalis</name>
    <dbReference type="NCBI Taxonomy" id="1653434"/>
    <lineage>
        <taxon>Bacteria</taxon>
        <taxon>Bacillati</taxon>
        <taxon>Bacillota</taxon>
        <taxon>Clostridia</taxon>
        <taxon>Lachnospirales</taxon>
        <taxon>Lachnospiraceae</taxon>
        <taxon>Sellimonas</taxon>
    </lineage>
</organism>
<comment type="caution">
    <text evidence="1">The sequence shown here is derived from an EMBL/GenBank/DDBJ whole genome shotgun (WGS) entry which is preliminary data.</text>
</comment>
<reference evidence="1 2" key="1">
    <citation type="submission" date="2018-08" db="EMBL/GenBank/DDBJ databases">
        <title>A genome reference for cultivated species of the human gut microbiota.</title>
        <authorList>
            <person name="Zou Y."/>
            <person name="Xue W."/>
            <person name="Luo G."/>
        </authorList>
    </citation>
    <scope>NUCLEOTIDE SEQUENCE [LARGE SCALE GENOMIC DNA]</scope>
    <source>
        <strain evidence="1 2">AF37-2AT</strain>
    </source>
</reference>
<dbReference type="EMBL" id="QVLX01000002">
    <property type="protein sequence ID" value="RGE88752.1"/>
    <property type="molecule type" value="Genomic_DNA"/>
</dbReference>
<proteinExistence type="predicted"/>
<name>A0A3E3K3Z3_9FIRM</name>
<dbReference type="AlphaFoldDB" id="A0A3E3K3Z3"/>
<dbReference type="Proteomes" id="UP000261080">
    <property type="component" value="Unassembled WGS sequence"/>
</dbReference>
<gene>
    <name evidence="1" type="ORF">DW016_04310</name>
</gene>
<accession>A0A3E3K3Z3</accession>
<sequence length="77" mass="9332">MKQVQIPQELFVLLIHYHLMEDDSNVDEIRIGLEKKLDAMVLHELYEKSKTAPTEAEREKFRKEYLDRRGIPESFRW</sequence>
<dbReference type="RefSeq" id="WP_117493327.1">
    <property type="nucleotide sequence ID" value="NZ_DBGAZR010000089.1"/>
</dbReference>